<dbReference type="Proteomes" id="UP000663854">
    <property type="component" value="Unassembled WGS sequence"/>
</dbReference>
<comment type="caution">
    <text evidence="6">The sequence shown here is derived from an EMBL/GenBank/DDBJ whole genome shotgun (WGS) entry which is preliminary data.</text>
</comment>
<proteinExistence type="predicted"/>
<sequence length="298" mass="34338">MIRLFSQTTKTLIIKLTLRMSSTDQSNRLHSFGTNEEDPIYEATVHSIKSLSPSIKQFYLSINDPLKTFHFQSGMFLDFYLSPTITSIITGYSICNSPLNYTKTNLIELAIRKTDYPPTNYMFNNCQINDKINIKPGGDFFYQSSTTNNDSILLICAGIGANPIVSILRHIFDLYSSNNSQIIPHRVEFFYTAATKQDLVFRDSINLSCEQMIKDNMLKTNYFVTKEINDDSKINNRRINTMDLKQAIQWLEKPVTAYICGPSPFIDWTENVLKELNHSLFEKYKNKTNVSFHSSIYD</sequence>
<evidence type="ECO:0000256" key="2">
    <source>
        <dbReference type="ARBA" id="ARBA00023027"/>
    </source>
</evidence>
<keyword evidence="7" id="KW-1185">Reference proteome</keyword>
<dbReference type="InterPro" id="IPR008333">
    <property type="entry name" value="Cbr1-like_FAD-bd_dom"/>
</dbReference>
<dbReference type="PANTHER" id="PTHR46505">
    <property type="entry name" value="OXIDOREDUCTASE NAD-BINDING DOMAIN-CONTAINING PROTEIN 1"/>
    <property type="match status" value="1"/>
</dbReference>
<dbReference type="Pfam" id="PF00175">
    <property type="entry name" value="NAD_binding_1"/>
    <property type="match status" value="1"/>
</dbReference>
<dbReference type="PROSITE" id="PS51384">
    <property type="entry name" value="FAD_FR"/>
    <property type="match status" value="1"/>
</dbReference>
<keyword evidence="2" id="KW-0520">NAD</keyword>
<evidence type="ECO:0000256" key="1">
    <source>
        <dbReference type="ARBA" id="ARBA00023002"/>
    </source>
</evidence>
<evidence type="ECO:0000259" key="4">
    <source>
        <dbReference type="PROSITE" id="PS51384"/>
    </source>
</evidence>
<dbReference type="InterPro" id="IPR017927">
    <property type="entry name" value="FAD-bd_FR_type"/>
</dbReference>
<dbReference type="InterPro" id="IPR001433">
    <property type="entry name" value="OxRdtase_FAD/NAD-bd"/>
</dbReference>
<reference evidence="6" key="1">
    <citation type="submission" date="2021-02" db="EMBL/GenBank/DDBJ databases">
        <authorList>
            <person name="Nowell W R."/>
        </authorList>
    </citation>
    <scope>NUCLEOTIDE SEQUENCE</scope>
</reference>
<evidence type="ECO:0000313" key="6">
    <source>
        <dbReference type="EMBL" id="CAF0920358.1"/>
    </source>
</evidence>
<evidence type="ECO:0000313" key="5">
    <source>
        <dbReference type="EMBL" id="CAF0722835.1"/>
    </source>
</evidence>
<dbReference type="PANTHER" id="PTHR46505:SF1">
    <property type="entry name" value="OXIDOREDUCTASE NAD-BINDING DOMAIN-CONTAINING PROTEIN 1"/>
    <property type="match status" value="1"/>
</dbReference>
<dbReference type="InterPro" id="IPR052128">
    <property type="entry name" value="Oxidoreductase_NAD-binding"/>
</dbReference>
<dbReference type="GO" id="GO:0005739">
    <property type="term" value="C:mitochondrion"/>
    <property type="evidence" value="ECO:0007669"/>
    <property type="project" value="TreeGrafter"/>
</dbReference>
<dbReference type="InterPro" id="IPR039261">
    <property type="entry name" value="FNR_nucleotide-bd"/>
</dbReference>
<dbReference type="CDD" id="cd00322">
    <property type="entry name" value="FNR_like"/>
    <property type="match status" value="1"/>
</dbReference>
<dbReference type="GO" id="GO:0016491">
    <property type="term" value="F:oxidoreductase activity"/>
    <property type="evidence" value="ECO:0007669"/>
    <property type="project" value="UniProtKB-KW"/>
</dbReference>
<feature type="domain" description="FAD-binding FR-type" evidence="4">
    <location>
        <begin position="38"/>
        <end position="143"/>
    </location>
</feature>
<accession>A0A814AUJ3</accession>
<dbReference type="InterPro" id="IPR017938">
    <property type="entry name" value="Riboflavin_synthase-like_b-brl"/>
</dbReference>
<protein>
    <recommendedName>
        <fullName evidence="3">Oxidoreductase NAD-binding domain-containing protein 1</fullName>
    </recommendedName>
</protein>
<dbReference type="EMBL" id="CAJNOH010000001">
    <property type="protein sequence ID" value="CAF0722835.1"/>
    <property type="molecule type" value="Genomic_DNA"/>
</dbReference>
<dbReference type="Gene3D" id="2.40.30.10">
    <property type="entry name" value="Translation factors"/>
    <property type="match status" value="1"/>
</dbReference>
<keyword evidence="1" id="KW-0560">Oxidoreductase</keyword>
<gene>
    <name evidence="6" type="ORF">JXQ802_LOCUS10099</name>
    <name evidence="5" type="ORF">PYM288_LOCUS353</name>
</gene>
<dbReference type="AlphaFoldDB" id="A0A814AUJ3"/>
<dbReference type="EMBL" id="CAJNOL010000190">
    <property type="protein sequence ID" value="CAF0920358.1"/>
    <property type="molecule type" value="Genomic_DNA"/>
</dbReference>
<organism evidence="6 7">
    <name type="scientific">Rotaria sordida</name>
    <dbReference type="NCBI Taxonomy" id="392033"/>
    <lineage>
        <taxon>Eukaryota</taxon>
        <taxon>Metazoa</taxon>
        <taxon>Spiralia</taxon>
        <taxon>Gnathifera</taxon>
        <taxon>Rotifera</taxon>
        <taxon>Eurotatoria</taxon>
        <taxon>Bdelloidea</taxon>
        <taxon>Philodinida</taxon>
        <taxon>Philodinidae</taxon>
        <taxon>Rotaria</taxon>
    </lineage>
</organism>
<dbReference type="Pfam" id="PF00970">
    <property type="entry name" value="FAD_binding_6"/>
    <property type="match status" value="1"/>
</dbReference>
<dbReference type="SUPFAM" id="SSF52343">
    <property type="entry name" value="Ferredoxin reductase-like, C-terminal NADP-linked domain"/>
    <property type="match status" value="1"/>
</dbReference>
<evidence type="ECO:0000313" key="7">
    <source>
        <dbReference type="Proteomes" id="UP000663870"/>
    </source>
</evidence>
<name>A0A814AUJ3_9BILA</name>
<dbReference type="Gene3D" id="3.40.50.80">
    <property type="entry name" value="Nucleotide-binding domain of ferredoxin-NADP reductase (FNR) module"/>
    <property type="match status" value="1"/>
</dbReference>
<dbReference type="SUPFAM" id="SSF63380">
    <property type="entry name" value="Riboflavin synthase domain-like"/>
    <property type="match status" value="1"/>
</dbReference>
<dbReference type="Proteomes" id="UP000663870">
    <property type="component" value="Unassembled WGS sequence"/>
</dbReference>
<dbReference type="PRINTS" id="PR00410">
    <property type="entry name" value="PHEHYDRXLASE"/>
</dbReference>
<evidence type="ECO:0000256" key="3">
    <source>
        <dbReference type="ARBA" id="ARBA00040516"/>
    </source>
</evidence>